<evidence type="ECO:0000313" key="3">
    <source>
        <dbReference type="Proteomes" id="UP001597469"/>
    </source>
</evidence>
<proteinExistence type="predicted"/>
<accession>A0ABW5MAI9</accession>
<keyword evidence="1" id="KW-0732">Signal</keyword>
<dbReference type="EMBL" id="JBHULN010000023">
    <property type="protein sequence ID" value="MFD2574020.1"/>
    <property type="molecule type" value="Genomic_DNA"/>
</dbReference>
<evidence type="ECO:0000313" key="2">
    <source>
        <dbReference type="EMBL" id="MFD2574020.1"/>
    </source>
</evidence>
<evidence type="ECO:0000256" key="1">
    <source>
        <dbReference type="SAM" id="SignalP"/>
    </source>
</evidence>
<name>A0ABW5MAI9_9BACT</name>
<protein>
    <submittedName>
        <fullName evidence="2">Uncharacterized protein</fullName>
    </submittedName>
</protein>
<dbReference type="RefSeq" id="WP_381527278.1">
    <property type="nucleotide sequence ID" value="NZ_JBHULN010000023.1"/>
</dbReference>
<keyword evidence="3" id="KW-1185">Reference proteome</keyword>
<sequence>MKKVYLAGVSLAIFASTLLSSCDKGISVVDPIASEAPEELARSGEEAKVELAKALVKALQEKEVREFLKAEALQMYDGDYDVLYALVKDKKLASGRTFEQALAKYTTSTEYGQWAESAPLATIFVPTLSKFSPETWNIEAQTPDVVVDNSHLKGKSGKLVAFSADLRQYEVDAKQAPSFPVVVIKENERIIAKSKFDKGARKEATLAEQKSNRAISENNTHSFYFIGDYDYKKSTSKVNARSGYPRPVIDPIYFFNQYKSWYPNEPGNQRDWVYYKIWPKFNDIELVNPFINGGVDYDWSKGELGGFYYTEKLTGFKFVDAGRLQAAADWTEGYLDFHLILSFIDRNGSMQSDLKVFGCSIDQLRDNNGNPIAYDPDVELMPWDLYRYGDEWKLSFSEYDPGGSTTETITTKTTLGGNFEINGGIDIKIVKLGSKFGVSGTIERTETKTITVSQESEKLGDARIQFDYPAIVFPGGYPARFFVGAGSVEVAIEPVVKQADPRPNPYID</sequence>
<feature type="chain" id="PRO_5047344972" evidence="1">
    <location>
        <begin position="22"/>
        <end position="508"/>
    </location>
</feature>
<dbReference type="Proteomes" id="UP001597469">
    <property type="component" value="Unassembled WGS sequence"/>
</dbReference>
<reference evidence="3" key="1">
    <citation type="journal article" date="2019" name="Int. J. Syst. Evol. Microbiol.">
        <title>The Global Catalogue of Microorganisms (GCM) 10K type strain sequencing project: providing services to taxonomists for standard genome sequencing and annotation.</title>
        <authorList>
            <consortium name="The Broad Institute Genomics Platform"/>
            <consortium name="The Broad Institute Genome Sequencing Center for Infectious Disease"/>
            <person name="Wu L."/>
            <person name="Ma J."/>
        </authorList>
    </citation>
    <scope>NUCLEOTIDE SEQUENCE [LARGE SCALE GENOMIC DNA]</scope>
    <source>
        <strain evidence="3">KCTC 42805</strain>
    </source>
</reference>
<comment type="caution">
    <text evidence="2">The sequence shown here is derived from an EMBL/GenBank/DDBJ whole genome shotgun (WGS) entry which is preliminary data.</text>
</comment>
<feature type="signal peptide" evidence="1">
    <location>
        <begin position="1"/>
        <end position="21"/>
    </location>
</feature>
<gene>
    <name evidence="2" type="ORF">ACFSUS_25515</name>
</gene>
<organism evidence="2 3">
    <name type="scientific">Spirosoma soli</name>
    <dbReference type="NCBI Taxonomy" id="1770529"/>
    <lineage>
        <taxon>Bacteria</taxon>
        <taxon>Pseudomonadati</taxon>
        <taxon>Bacteroidota</taxon>
        <taxon>Cytophagia</taxon>
        <taxon>Cytophagales</taxon>
        <taxon>Cytophagaceae</taxon>
        <taxon>Spirosoma</taxon>
    </lineage>
</organism>
<dbReference type="PROSITE" id="PS51257">
    <property type="entry name" value="PROKAR_LIPOPROTEIN"/>
    <property type="match status" value="1"/>
</dbReference>